<organism evidence="1 2">
    <name type="scientific">Mya arenaria</name>
    <name type="common">Soft-shell clam</name>
    <dbReference type="NCBI Taxonomy" id="6604"/>
    <lineage>
        <taxon>Eukaryota</taxon>
        <taxon>Metazoa</taxon>
        <taxon>Spiralia</taxon>
        <taxon>Lophotrochozoa</taxon>
        <taxon>Mollusca</taxon>
        <taxon>Bivalvia</taxon>
        <taxon>Autobranchia</taxon>
        <taxon>Heteroconchia</taxon>
        <taxon>Euheterodonta</taxon>
        <taxon>Imparidentia</taxon>
        <taxon>Neoheterodontei</taxon>
        <taxon>Myida</taxon>
        <taxon>Myoidea</taxon>
        <taxon>Myidae</taxon>
        <taxon>Mya</taxon>
    </lineage>
</organism>
<protein>
    <submittedName>
        <fullName evidence="1">Uncharacterized protein</fullName>
    </submittedName>
</protein>
<reference evidence="1" key="1">
    <citation type="submission" date="2022-11" db="EMBL/GenBank/DDBJ databases">
        <title>Centuries of genome instability and evolution in soft-shell clam transmissible cancer (bioRxiv).</title>
        <authorList>
            <person name="Hart S.F.M."/>
            <person name="Yonemitsu M.A."/>
            <person name="Giersch R.M."/>
            <person name="Beal B.F."/>
            <person name="Arriagada G."/>
            <person name="Davis B.W."/>
            <person name="Ostrander E.A."/>
            <person name="Goff S.P."/>
            <person name="Metzger M.J."/>
        </authorList>
    </citation>
    <scope>NUCLEOTIDE SEQUENCE</scope>
    <source>
        <strain evidence="1">MELC-2E11</strain>
        <tissue evidence="1">Siphon/mantle</tissue>
    </source>
</reference>
<dbReference type="InterPro" id="IPR037213">
    <property type="entry name" value="Run_dom_sf"/>
</dbReference>
<gene>
    <name evidence="1" type="ORF">MAR_028129</name>
</gene>
<name>A0ABY7DDS0_MYAAR</name>
<evidence type="ECO:0000313" key="2">
    <source>
        <dbReference type="Proteomes" id="UP001164746"/>
    </source>
</evidence>
<evidence type="ECO:0000313" key="1">
    <source>
        <dbReference type="EMBL" id="WAQ95439.1"/>
    </source>
</evidence>
<dbReference type="SUPFAM" id="SSF140741">
    <property type="entry name" value="RUN domain-like"/>
    <property type="match status" value="1"/>
</dbReference>
<dbReference type="Proteomes" id="UP001164746">
    <property type="component" value="Chromosome 2"/>
</dbReference>
<sequence length="250" mass="28026">MSVSHPLLKKLKAFVIALRSKDEPVKDSHQLLLPLCETIEKIFLQGLKATNSWFGQPKTECHPFLAMSVSAVKKNKKTRHDVGRGRNFMRTALVKKVLTGVTDIMKNNFDFRNVYKQYELVPSDDLGLDIRTVKGYPLITQGHYSDGSVYGPIRRLLQTCDISDLSPATPTSPGSTPWGEMDHRPPPEATYQTTYLGKVLLGKDGRVGLIEYGVAEVLNMTDNKQNVILELGEKEVKVIDRDTNEAKNIE</sequence>
<proteinExistence type="predicted"/>
<feature type="non-terminal residue" evidence="1">
    <location>
        <position position="1"/>
    </location>
</feature>
<accession>A0ABY7DDS0</accession>
<keyword evidence="2" id="KW-1185">Reference proteome</keyword>
<dbReference type="EMBL" id="CP111013">
    <property type="protein sequence ID" value="WAQ95439.1"/>
    <property type="molecule type" value="Genomic_DNA"/>
</dbReference>
<dbReference type="Gene3D" id="1.20.58.900">
    <property type="match status" value="1"/>
</dbReference>